<feature type="transmembrane region" description="Helical" evidence="1">
    <location>
        <begin position="27"/>
        <end position="48"/>
    </location>
</feature>
<comment type="caution">
    <text evidence="2">The sequence shown here is derived from an EMBL/GenBank/DDBJ whole genome shotgun (WGS) entry which is preliminary data.</text>
</comment>
<name>A0A2H0WMC3_9BACT</name>
<proteinExistence type="predicted"/>
<dbReference type="AlphaFoldDB" id="A0A2H0WMC3"/>
<protein>
    <recommendedName>
        <fullName evidence="4">PilN domain-containing protein</fullName>
    </recommendedName>
</protein>
<keyword evidence="1" id="KW-0812">Transmembrane</keyword>
<gene>
    <name evidence="2" type="ORF">COT65_02210</name>
</gene>
<dbReference type="Proteomes" id="UP000230033">
    <property type="component" value="Unassembled WGS sequence"/>
</dbReference>
<evidence type="ECO:0008006" key="4">
    <source>
        <dbReference type="Google" id="ProtNLM"/>
    </source>
</evidence>
<evidence type="ECO:0000256" key="1">
    <source>
        <dbReference type="SAM" id="Phobius"/>
    </source>
</evidence>
<keyword evidence="1" id="KW-1133">Transmembrane helix</keyword>
<organism evidence="2 3">
    <name type="scientific">Candidatus Shapirobacteria bacterium CG09_land_8_20_14_0_10_47_13</name>
    <dbReference type="NCBI Taxonomy" id="1974481"/>
    <lineage>
        <taxon>Bacteria</taxon>
        <taxon>Candidatus Shapironibacteriota</taxon>
    </lineage>
</organism>
<evidence type="ECO:0000313" key="2">
    <source>
        <dbReference type="EMBL" id="PIS13806.1"/>
    </source>
</evidence>
<evidence type="ECO:0000313" key="3">
    <source>
        <dbReference type="Proteomes" id="UP000230033"/>
    </source>
</evidence>
<keyword evidence="1" id="KW-0472">Membrane</keyword>
<dbReference type="EMBL" id="PEZJ01000028">
    <property type="protein sequence ID" value="PIS13806.1"/>
    <property type="molecule type" value="Genomic_DNA"/>
</dbReference>
<sequence length="181" mass="19695">MAQGINFLKPEPVGDFRFYYRARLFKVASLILLIVGCLALAATIALSINLAQTEKAVAAQTQIKKEKIAGLKKVESLQIILEQRLAALVGFKQKDLISEAKIIEEVLKATMAEVTVSEISLDEKKLVVVEGSAADSSALGAFLDRLSSQESLFAPATLTSLVRQEDGGYLFTVNLEIENHD</sequence>
<reference evidence="3" key="1">
    <citation type="submission" date="2017-09" db="EMBL/GenBank/DDBJ databases">
        <title>Depth-based differentiation of microbial function through sediment-hosted aquifers and enrichment of novel symbionts in the deep terrestrial subsurface.</title>
        <authorList>
            <person name="Probst A.J."/>
            <person name="Ladd B."/>
            <person name="Jarett J.K."/>
            <person name="Geller-Mcgrath D.E."/>
            <person name="Sieber C.M.K."/>
            <person name="Emerson J.B."/>
            <person name="Anantharaman K."/>
            <person name="Thomas B.C."/>
            <person name="Malmstrom R."/>
            <person name="Stieglmeier M."/>
            <person name="Klingl A."/>
            <person name="Woyke T."/>
            <person name="Ryan C.M."/>
            <person name="Banfield J.F."/>
        </authorList>
    </citation>
    <scope>NUCLEOTIDE SEQUENCE [LARGE SCALE GENOMIC DNA]</scope>
</reference>
<accession>A0A2H0WMC3</accession>